<sequence>MAINQTILMARVKVHAEAHNEVQFTFLPIASSPDHTPDSTGDKWACLGLS</sequence>
<evidence type="ECO:0000313" key="1">
    <source>
        <dbReference type="EMBL" id="APA11506.1"/>
    </source>
</evidence>
<proteinExistence type="predicted"/>
<dbReference type="Proteomes" id="UP000177798">
    <property type="component" value="Chromosome 8"/>
</dbReference>
<dbReference type="KEGG" id="ssl:SS1G_04916"/>
<dbReference type="EMBL" id="CP017821">
    <property type="protein sequence ID" value="APA11506.1"/>
    <property type="molecule type" value="Genomic_DNA"/>
</dbReference>
<evidence type="ECO:0000313" key="2">
    <source>
        <dbReference type="Proteomes" id="UP000177798"/>
    </source>
</evidence>
<accession>A0A1D9Q9C3</accession>
<gene>
    <name evidence="1" type="ORF">sscle_08g062760</name>
</gene>
<reference evidence="2" key="1">
    <citation type="journal article" date="2017" name="Genome Biol. Evol.">
        <title>The complete genome sequence of the phytopathogenic fungus Sclerotinia sclerotiorum reveals insights into the genome architecture of broad host range pathogens.</title>
        <authorList>
            <person name="Derbyshire M."/>
            <person name="Denton-Giles M."/>
            <person name="Hegedus D."/>
            <person name="Seifbarghy S."/>
            <person name="Rollins J."/>
            <person name="van Kan J."/>
            <person name="Seidl M.F."/>
            <person name="Faino L."/>
            <person name="Mbengue M."/>
            <person name="Navaud O."/>
            <person name="Raffaele S."/>
            <person name="Hammond-Kosack K."/>
            <person name="Heard S."/>
            <person name="Oliver R."/>
        </authorList>
    </citation>
    <scope>NUCLEOTIDE SEQUENCE [LARGE SCALE GENOMIC DNA]</scope>
    <source>
        <strain evidence="2">ATCC 18683 / 1980 / Ss-1</strain>
    </source>
</reference>
<organism evidence="1 2">
    <name type="scientific">Sclerotinia sclerotiorum (strain ATCC 18683 / 1980 / Ss-1)</name>
    <name type="common">White mold</name>
    <name type="synonym">Whetzelinia sclerotiorum</name>
    <dbReference type="NCBI Taxonomy" id="665079"/>
    <lineage>
        <taxon>Eukaryota</taxon>
        <taxon>Fungi</taxon>
        <taxon>Dikarya</taxon>
        <taxon>Ascomycota</taxon>
        <taxon>Pezizomycotina</taxon>
        <taxon>Leotiomycetes</taxon>
        <taxon>Helotiales</taxon>
        <taxon>Sclerotiniaceae</taxon>
        <taxon>Sclerotinia</taxon>
    </lineage>
</organism>
<protein>
    <submittedName>
        <fullName evidence="1">Uncharacterized protein</fullName>
    </submittedName>
</protein>
<dbReference type="RefSeq" id="XP_001593489.1">
    <property type="nucleotide sequence ID" value="XM_001593439.1"/>
</dbReference>
<name>A0A1D9Q9C3_SCLS1</name>
<dbReference type="VEuPathDB" id="FungiDB:sscle_08g062760"/>
<dbReference type="AlphaFoldDB" id="A0A1D9Q9C3"/>